<organism evidence="4 5">
    <name type="scientific">Bacillus benzoevorans</name>
    <dbReference type="NCBI Taxonomy" id="1456"/>
    <lineage>
        <taxon>Bacteria</taxon>
        <taxon>Bacillati</taxon>
        <taxon>Bacillota</taxon>
        <taxon>Bacilli</taxon>
        <taxon>Bacillales</taxon>
        <taxon>Bacillaceae</taxon>
        <taxon>Bacillus</taxon>
    </lineage>
</organism>
<dbReference type="InterPro" id="IPR045584">
    <property type="entry name" value="Pilin-like"/>
</dbReference>
<name>A0A7X0HS60_9BACI</name>
<comment type="caution">
    <text evidence="4">The sequence shown here is derived from an EMBL/GenBank/DDBJ whole genome shotgun (WGS) entry which is preliminary data.</text>
</comment>
<dbReference type="GO" id="GO:0030420">
    <property type="term" value="P:establishment of competence for transformation"/>
    <property type="evidence" value="ECO:0007669"/>
    <property type="project" value="UniProtKB-KW"/>
</dbReference>
<dbReference type="GO" id="GO:0009986">
    <property type="term" value="C:cell surface"/>
    <property type="evidence" value="ECO:0007669"/>
    <property type="project" value="UniProtKB-SubCell"/>
</dbReference>
<dbReference type="NCBIfam" id="TIGR02532">
    <property type="entry name" value="IV_pilin_GFxxxE"/>
    <property type="match status" value="1"/>
</dbReference>
<evidence type="ECO:0000256" key="1">
    <source>
        <dbReference type="ARBA" id="ARBA00004241"/>
    </source>
</evidence>
<dbReference type="EMBL" id="JACHGK010000008">
    <property type="protein sequence ID" value="MBB6445854.1"/>
    <property type="molecule type" value="Genomic_DNA"/>
</dbReference>
<dbReference type="RefSeq" id="WP_184526283.1">
    <property type="nucleotide sequence ID" value="NZ_JACHGK010000008.1"/>
</dbReference>
<evidence type="ECO:0000313" key="5">
    <source>
        <dbReference type="Proteomes" id="UP000531594"/>
    </source>
</evidence>
<keyword evidence="5" id="KW-1185">Reference proteome</keyword>
<dbReference type="Pfam" id="PF07963">
    <property type="entry name" value="N_methyl"/>
    <property type="match status" value="1"/>
</dbReference>
<sequence>MKMKNLNQKGITLIELLAVLTIFSIIAGVLYSVFMNGLNYSTKAKDTVLIQQEANYLLNLLKKQHEKDRDYTVKIENNETFMILEGETVVISENDSDFLYFICDLDNQGENSCEKPYAANFSKQINPLKEPFRMKLMLKSKKDHNLQFEVETILSRL</sequence>
<keyword evidence="3" id="KW-1133">Transmembrane helix</keyword>
<keyword evidence="2" id="KW-0178">Competence</keyword>
<keyword evidence="3" id="KW-0812">Transmembrane</keyword>
<evidence type="ECO:0000313" key="4">
    <source>
        <dbReference type="EMBL" id="MBB6445854.1"/>
    </source>
</evidence>
<evidence type="ECO:0000256" key="2">
    <source>
        <dbReference type="ARBA" id="ARBA00023287"/>
    </source>
</evidence>
<proteinExistence type="predicted"/>
<dbReference type="AlphaFoldDB" id="A0A7X0HS60"/>
<comment type="subcellular location">
    <subcellularLocation>
        <location evidence="1">Cell surface</location>
    </subcellularLocation>
</comment>
<keyword evidence="3" id="KW-0472">Membrane</keyword>
<protein>
    <submittedName>
        <fullName evidence="4">Prepilin-type N-terminal cleavage/methylation domain-containing protein</fullName>
    </submittedName>
</protein>
<dbReference type="PROSITE" id="PS00409">
    <property type="entry name" value="PROKAR_NTER_METHYL"/>
    <property type="match status" value="1"/>
</dbReference>
<reference evidence="4 5" key="1">
    <citation type="submission" date="2020-08" db="EMBL/GenBank/DDBJ databases">
        <title>Genomic Encyclopedia of Type Strains, Phase IV (KMG-IV): sequencing the most valuable type-strain genomes for metagenomic binning, comparative biology and taxonomic classification.</title>
        <authorList>
            <person name="Goeker M."/>
        </authorList>
    </citation>
    <scope>NUCLEOTIDE SEQUENCE [LARGE SCALE GENOMIC DNA]</scope>
    <source>
        <strain evidence="4 5">DSM 5391</strain>
    </source>
</reference>
<dbReference type="InterPro" id="IPR012902">
    <property type="entry name" value="N_methyl_site"/>
</dbReference>
<feature type="transmembrane region" description="Helical" evidence="3">
    <location>
        <begin position="12"/>
        <end position="34"/>
    </location>
</feature>
<accession>A0A7X0HS60</accession>
<evidence type="ECO:0000256" key="3">
    <source>
        <dbReference type="SAM" id="Phobius"/>
    </source>
</evidence>
<dbReference type="SUPFAM" id="SSF54523">
    <property type="entry name" value="Pili subunits"/>
    <property type="match status" value="1"/>
</dbReference>
<gene>
    <name evidence="4" type="ORF">HNR53_002503</name>
</gene>
<dbReference type="Proteomes" id="UP000531594">
    <property type="component" value="Unassembled WGS sequence"/>
</dbReference>